<accession>A0ABW9GMF5</accession>
<reference evidence="6 7" key="1">
    <citation type="submission" date="2024-09" db="EMBL/GenBank/DDBJ databases">
        <title>Aeromonas strains Genome sequencing and assembly.</title>
        <authorList>
            <person name="Hu X."/>
            <person name="Tang B."/>
        </authorList>
    </citation>
    <scope>NUCLEOTIDE SEQUENCE [LARGE SCALE GENOMIC DNA]</scope>
    <source>
        <strain evidence="6 7">NB23SCDHY001</strain>
    </source>
</reference>
<proteinExistence type="inferred from homology"/>
<gene>
    <name evidence="6" type="ORF">ACEUDJ_05445</name>
</gene>
<dbReference type="InterPro" id="IPR014756">
    <property type="entry name" value="Ig_E-set"/>
</dbReference>
<dbReference type="Proteomes" id="UP001630969">
    <property type="component" value="Unassembled WGS sequence"/>
</dbReference>
<comment type="caution">
    <text evidence="6">The sequence shown here is derived from an EMBL/GenBank/DDBJ whole genome shotgun (WGS) entry which is preliminary data.</text>
</comment>
<sequence length="588" mass="65130">MELLVNQVGYECSGPKIALLQTRPGQVQEGLARLLPLTGGPALFEAPLTEEIRVPGWRDRAFWCIDFGSLRQEGDYRLEVITAHGIVRSARFHLGERLLVQRCLSDVIHYFKGQRCSGQYDKADRAAPLFGQDGRRDVHGGWYDASGDVSKYLSHLSYANYLNPQQTPLVVWSLLKSRALLAGASDIDSLNLCKRLEDEGLHGADFLCRMQDESGFFYMTLFDKWSKDPAQRELCAYATQQGIKSASWQAGFRQGGGMAIAALARAARAGSCGDFDQHHYGEAARRGYLHLREHNLAYLDDGVENIIDDYCALLAAVELGHTFMARGADDQPPQAAVEPTHGGGDEWLAEARHWAGRLCARLRPHGELGHYWSANDDGSRPYYHAAEAGLPVLALLEYLALETDSDRIAGVERVVRQALLAELALTARPHNPFALARQYVKGVGEEARISFFMPHHNESGYWWQGENARLASLAAAAFAAAQRLPDIAAPLQAHGQHQLDWILGRNPFDACMLMGHGIKNPAYTAGYPNAPGGICNGITSGFEDEADVAFIPAEYKDRLDQNWRWGEQWIPHGAWFALAISWQGVRHG</sequence>
<dbReference type="InterPro" id="IPR001701">
    <property type="entry name" value="Glyco_hydro_9"/>
</dbReference>
<keyword evidence="2" id="KW-0119">Carbohydrate metabolism</keyword>
<keyword evidence="3" id="KW-0624">Polysaccharide degradation</keyword>
<evidence type="ECO:0000256" key="3">
    <source>
        <dbReference type="ARBA" id="ARBA00023326"/>
    </source>
</evidence>
<dbReference type="GeneID" id="97219522"/>
<protein>
    <submittedName>
        <fullName evidence="6">Glycoside hydrolase family 9 protein</fullName>
    </submittedName>
</protein>
<dbReference type="SUPFAM" id="SSF48208">
    <property type="entry name" value="Six-hairpin glycosidases"/>
    <property type="match status" value="1"/>
</dbReference>
<dbReference type="GO" id="GO:0016787">
    <property type="term" value="F:hydrolase activity"/>
    <property type="evidence" value="ECO:0007669"/>
    <property type="project" value="UniProtKB-KW"/>
</dbReference>
<evidence type="ECO:0000256" key="1">
    <source>
        <dbReference type="ARBA" id="ARBA00007072"/>
    </source>
</evidence>
<evidence type="ECO:0000313" key="7">
    <source>
        <dbReference type="Proteomes" id="UP001630969"/>
    </source>
</evidence>
<evidence type="ECO:0000313" key="6">
    <source>
        <dbReference type="EMBL" id="MFM4892322.1"/>
    </source>
</evidence>
<evidence type="ECO:0000256" key="2">
    <source>
        <dbReference type="ARBA" id="ARBA00023277"/>
    </source>
</evidence>
<feature type="domain" description="Glycoside hydrolase family 9" evidence="4">
    <location>
        <begin position="103"/>
        <end position="239"/>
    </location>
</feature>
<dbReference type="Gene3D" id="2.60.40.10">
    <property type="entry name" value="Immunoglobulins"/>
    <property type="match status" value="1"/>
</dbReference>
<keyword evidence="7" id="KW-1185">Reference proteome</keyword>
<dbReference type="InterPro" id="IPR004197">
    <property type="entry name" value="Cellulase_Ig-like"/>
</dbReference>
<dbReference type="InterPro" id="IPR012341">
    <property type="entry name" value="6hp_glycosidase-like_sf"/>
</dbReference>
<name>A0ABW9GMF5_9GAMM</name>
<dbReference type="InterPro" id="IPR008928">
    <property type="entry name" value="6-hairpin_glycosidase_sf"/>
</dbReference>
<feature type="domain" description="Cellulase Ig-like" evidence="5">
    <location>
        <begin position="4"/>
        <end position="80"/>
    </location>
</feature>
<comment type="similarity">
    <text evidence="1">Belongs to the glycosyl hydrolase 9 (cellulase E) family.</text>
</comment>
<dbReference type="Pfam" id="PF00759">
    <property type="entry name" value="Glyco_hydro_9"/>
    <property type="match status" value="1"/>
</dbReference>
<dbReference type="InterPro" id="IPR013783">
    <property type="entry name" value="Ig-like_fold"/>
</dbReference>
<evidence type="ECO:0000259" key="5">
    <source>
        <dbReference type="Pfam" id="PF02927"/>
    </source>
</evidence>
<dbReference type="CDD" id="cd02850">
    <property type="entry name" value="E_set_Cellulase_N"/>
    <property type="match status" value="1"/>
</dbReference>
<organism evidence="6 7">
    <name type="scientific">Aeromonas bivalvium</name>
    <dbReference type="NCBI Taxonomy" id="440079"/>
    <lineage>
        <taxon>Bacteria</taxon>
        <taxon>Pseudomonadati</taxon>
        <taxon>Pseudomonadota</taxon>
        <taxon>Gammaproteobacteria</taxon>
        <taxon>Aeromonadales</taxon>
        <taxon>Aeromonadaceae</taxon>
        <taxon>Aeromonas</taxon>
    </lineage>
</organism>
<keyword evidence="6" id="KW-0378">Hydrolase</keyword>
<dbReference type="RefSeq" id="WP_408788625.1">
    <property type="nucleotide sequence ID" value="NZ_JBGXBU010000001.1"/>
</dbReference>
<dbReference type="EMBL" id="JBGXBU010000001">
    <property type="protein sequence ID" value="MFM4892322.1"/>
    <property type="molecule type" value="Genomic_DNA"/>
</dbReference>
<dbReference type="Pfam" id="PF02927">
    <property type="entry name" value="CelD_N"/>
    <property type="match status" value="1"/>
</dbReference>
<dbReference type="Gene3D" id="1.50.10.10">
    <property type="match status" value="1"/>
</dbReference>
<dbReference type="SUPFAM" id="SSF81296">
    <property type="entry name" value="E set domains"/>
    <property type="match status" value="1"/>
</dbReference>
<evidence type="ECO:0000259" key="4">
    <source>
        <dbReference type="Pfam" id="PF00759"/>
    </source>
</evidence>